<dbReference type="SUPFAM" id="SSF46689">
    <property type="entry name" value="Homeodomain-like"/>
    <property type="match status" value="2"/>
</dbReference>
<organism evidence="5 6">
    <name type="scientific">Vibrio penaeicida</name>
    <dbReference type="NCBI Taxonomy" id="104609"/>
    <lineage>
        <taxon>Bacteria</taxon>
        <taxon>Pseudomonadati</taxon>
        <taxon>Pseudomonadota</taxon>
        <taxon>Gammaproteobacteria</taxon>
        <taxon>Vibrionales</taxon>
        <taxon>Vibrionaceae</taxon>
        <taxon>Vibrio</taxon>
    </lineage>
</organism>
<gene>
    <name evidence="5" type="ORF">GCM10007932_50040</name>
</gene>
<proteinExistence type="predicted"/>
<evidence type="ECO:0000313" key="5">
    <source>
        <dbReference type="EMBL" id="GLQ75642.1"/>
    </source>
</evidence>
<keyword evidence="6" id="KW-1185">Reference proteome</keyword>
<dbReference type="InterPro" id="IPR052158">
    <property type="entry name" value="INH-QAR"/>
</dbReference>
<keyword evidence="3" id="KW-0804">Transcription</keyword>
<reference evidence="6" key="1">
    <citation type="journal article" date="2019" name="Int. J. Syst. Evol. Microbiol.">
        <title>The Global Catalogue of Microorganisms (GCM) 10K type strain sequencing project: providing services to taxonomists for standard genome sequencing and annotation.</title>
        <authorList>
            <consortium name="The Broad Institute Genomics Platform"/>
            <consortium name="The Broad Institute Genome Sequencing Center for Infectious Disease"/>
            <person name="Wu L."/>
            <person name="Ma J."/>
        </authorList>
    </citation>
    <scope>NUCLEOTIDE SEQUENCE [LARGE SCALE GENOMIC DNA]</scope>
    <source>
        <strain evidence="6">NBRC 15640</strain>
    </source>
</reference>
<dbReference type="SMART" id="SM00342">
    <property type="entry name" value="HTH_ARAC"/>
    <property type="match status" value="1"/>
</dbReference>
<dbReference type="GO" id="GO:0043565">
    <property type="term" value="F:sequence-specific DNA binding"/>
    <property type="evidence" value="ECO:0007669"/>
    <property type="project" value="InterPro"/>
</dbReference>
<dbReference type="Pfam" id="PF01965">
    <property type="entry name" value="DJ-1_PfpI"/>
    <property type="match status" value="1"/>
</dbReference>
<dbReference type="PROSITE" id="PS01124">
    <property type="entry name" value="HTH_ARAC_FAMILY_2"/>
    <property type="match status" value="1"/>
</dbReference>
<dbReference type="RefSeq" id="WP_126607740.1">
    <property type="nucleotide sequence ID" value="NZ_AP025144.1"/>
</dbReference>
<dbReference type="Proteomes" id="UP001156690">
    <property type="component" value="Unassembled WGS sequence"/>
</dbReference>
<evidence type="ECO:0000256" key="2">
    <source>
        <dbReference type="ARBA" id="ARBA00023125"/>
    </source>
</evidence>
<dbReference type="InterPro" id="IPR002818">
    <property type="entry name" value="DJ-1/PfpI"/>
</dbReference>
<dbReference type="GO" id="GO:0003700">
    <property type="term" value="F:DNA-binding transcription factor activity"/>
    <property type="evidence" value="ECO:0007669"/>
    <property type="project" value="InterPro"/>
</dbReference>
<dbReference type="Gene3D" id="1.10.10.60">
    <property type="entry name" value="Homeodomain-like"/>
    <property type="match status" value="1"/>
</dbReference>
<dbReference type="InterPro" id="IPR018060">
    <property type="entry name" value="HTH_AraC"/>
</dbReference>
<dbReference type="FunFam" id="1.10.10.60:FF:000090">
    <property type="entry name" value="Transcriptional regulator ArgR, AraC family"/>
    <property type="match status" value="1"/>
</dbReference>
<dbReference type="Pfam" id="PF12833">
    <property type="entry name" value="HTH_18"/>
    <property type="match status" value="1"/>
</dbReference>
<dbReference type="CDD" id="cd03136">
    <property type="entry name" value="GATase1_AraC_ArgR_like"/>
    <property type="match status" value="1"/>
</dbReference>
<evidence type="ECO:0000256" key="1">
    <source>
        <dbReference type="ARBA" id="ARBA00023015"/>
    </source>
</evidence>
<dbReference type="PANTHER" id="PTHR43130:SF3">
    <property type="entry name" value="HTH-TYPE TRANSCRIPTIONAL REGULATOR RV1931C"/>
    <property type="match status" value="1"/>
</dbReference>
<evidence type="ECO:0000259" key="4">
    <source>
        <dbReference type="PROSITE" id="PS01124"/>
    </source>
</evidence>
<dbReference type="PANTHER" id="PTHR43130">
    <property type="entry name" value="ARAC-FAMILY TRANSCRIPTIONAL REGULATOR"/>
    <property type="match status" value="1"/>
</dbReference>
<evidence type="ECO:0000256" key="3">
    <source>
        <dbReference type="ARBA" id="ARBA00023163"/>
    </source>
</evidence>
<protein>
    <submittedName>
        <fullName evidence="5">AraC family transcriptional regulator</fullName>
    </submittedName>
</protein>
<dbReference type="SUPFAM" id="SSF52317">
    <property type="entry name" value="Class I glutamine amidotransferase-like"/>
    <property type="match status" value="1"/>
</dbReference>
<dbReference type="PROSITE" id="PS00041">
    <property type="entry name" value="HTH_ARAC_FAMILY_1"/>
    <property type="match status" value="1"/>
</dbReference>
<keyword evidence="1" id="KW-0805">Transcription regulation</keyword>
<dbReference type="AlphaFoldDB" id="A0AAV5NZ41"/>
<feature type="domain" description="HTH araC/xylS-type" evidence="4">
    <location>
        <begin position="220"/>
        <end position="318"/>
    </location>
</feature>
<name>A0AAV5NZ41_9VIBR</name>
<accession>A0AAV5NZ41</accession>
<comment type="caution">
    <text evidence="5">The sequence shown here is derived from an EMBL/GenBank/DDBJ whole genome shotgun (WGS) entry which is preliminary data.</text>
</comment>
<dbReference type="InterPro" id="IPR009057">
    <property type="entry name" value="Homeodomain-like_sf"/>
</dbReference>
<dbReference type="Gene3D" id="3.40.50.880">
    <property type="match status" value="1"/>
</dbReference>
<dbReference type="InterPro" id="IPR029062">
    <property type="entry name" value="Class_I_gatase-like"/>
</dbReference>
<dbReference type="InterPro" id="IPR018062">
    <property type="entry name" value="HTH_AraC-typ_CS"/>
</dbReference>
<dbReference type="EMBL" id="BSNX01000074">
    <property type="protein sequence ID" value="GLQ75642.1"/>
    <property type="molecule type" value="Genomic_DNA"/>
</dbReference>
<keyword evidence="2" id="KW-0238">DNA-binding</keyword>
<sequence length="349" mass="39034">MTSSIQTGTKISFVLVENFTMIAFASAIEVLRMANQLSGERLYEWNTVSLDGQSVQASDALSINVDGSMELASESETVIVCGGVGVQQQCQPKMLNWLLHLDRQHITLGSLCTGSYILAKAGLLDGHPCAIHWEYMAGMQEEFSAIHVSNKIFTISEKRMTCTGGTAPMDMMLQMINRQHGEKLSAAISQMFICDRIRDSEEMQTLPLKSLVGASQPKLREIIMLMEANLEETISMDEMAGYVDLSRRQLERLFQKYLNYSPSRYYLHLRLNRAKQLLKQTNLSIIEVSIACGFVSTSHFSKCYRDYFGSPPKSERSAKFSMSQAPSSSNEPTYASVSLHEEVMVKSVI</sequence>
<evidence type="ECO:0000313" key="6">
    <source>
        <dbReference type="Proteomes" id="UP001156690"/>
    </source>
</evidence>